<dbReference type="AlphaFoldDB" id="A0A2N9YAT1"/>
<dbReference type="OrthoDB" id="9810247at2"/>
<proteinExistence type="predicted"/>
<evidence type="ECO:0000313" key="1">
    <source>
        <dbReference type="EMBL" id="AUI67552.1"/>
    </source>
</evidence>
<keyword evidence="1" id="KW-0489">Methyltransferase</keyword>
<dbReference type="PANTHER" id="PTHR43861">
    <property type="entry name" value="TRANS-ACONITATE 2-METHYLTRANSFERASE-RELATED"/>
    <property type="match status" value="1"/>
</dbReference>
<dbReference type="SUPFAM" id="SSF53335">
    <property type="entry name" value="S-adenosyl-L-methionine-dependent methyltransferases"/>
    <property type="match status" value="1"/>
</dbReference>
<gene>
    <name evidence="1" type="ORF">BLE401_01805</name>
</gene>
<name>A0A2N9YAT1_9GAMM</name>
<protein>
    <submittedName>
        <fullName evidence="1">Methyltransferase domain-containing protein</fullName>
    </submittedName>
</protein>
<dbReference type="CDD" id="cd02440">
    <property type="entry name" value="AdoMet_MTases"/>
    <property type="match status" value="1"/>
</dbReference>
<dbReference type="EMBL" id="CP018889">
    <property type="protein sequence ID" value="AUI67552.1"/>
    <property type="molecule type" value="Genomic_DNA"/>
</dbReference>
<dbReference type="Proteomes" id="UP000234271">
    <property type="component" value="Chromosome"/>
</dbReference>
<dbReference type="Pfam" id="PF13489">
    <property type="entry name" value="Methyltransf_23"/>
    <property type="match status" value="1"/>
</dbReference>
<dbReference type="PANTHER" id="PTHR43861:SF1">
    <property type="entry name" value="TRANS-ACONITATE 2-METHYLTRANSFERASE"/>
    <property type="match status" value="1"/>
</dbReference>
<dbReference type="InterPro" id="IPR029063">
    <property type="entry name" value="SAM-dependent_MTases_sf"/>
</dbReference>
<evidence type="ECO:0000313" key="2">
    <source>
        <dbReference type="Proteomes" id="UP000234271"/>
    </source>
</evidence>
<dbReference type="GO" id="GO:0032259">
    <property type="term" value="P:methylation"/>
    <property type="evidence" value="ECO:0007669"/>
    <property type="project" value="UniProtKB-KW"/>
</dbReference>
<organism evidence="1 2">
    <name type="scientific">Beggiatoa leptomitoformis</name>
    <dbReference type="NCBI Taxonomy" id="288004"/>
    <lineage>
        <taxon>Bacteria</taxon>
        <taxon>Pseudomonadati</taxon>
        <taxon>Pseudomonadota</taxon>
        <taxon>Gammaproteobacteria</taxon>
        <taxon>Thiotrichales</taxon>
        <taxon>Thiotrichaceae</taxon>
        <taxon>Beggiatoa</taxon>
    </lineage>
</organism>
<sequence length="253" mass="29555">MLKYFPPRYLFRRYEILRHLRPAKRFLEVGAGGLALSQELLAYFQAGKAVDFSPNIESYYMALPLPIRQRLTFEQGDVAQLPVADTYDCIVACEVMEHIEDDKQFLTTLYERLVPQGQLLISVPAHMKFWTIHDDITGHFRRYEKQAIIELFQQVGFENITVIAYGYPFINILRWLRALYAKKQAKVKASWDKNQQTQCSGINHVPTIFNWIGLFVNPYTVLPLNWIARLFNQLDLAEGYIIVADKPHHQLYN</sequence>
<reference evidence="2" key="1">
    <citation type="submission" date="2016-12" db="EMBL/GenBank/DDBJ databases">
        <title>Complete Genome Sequence of Beggiatoa leptomitiformis D-401.</title>
        <authorList>
            <person name="Fomenkov A."/>
            <person name="Vincze T."/>
            <person name="Grabovich M."/>
            <person name="Anton B.P."/>
            <person name="Dubinina G."/>
            <person name="Orlova M."/>
            <person name="Belousova E."/>
            <person name="Roberts R.J."/>
        </authorList>
    </citation>
    <scope>NUCLEOTIDE SEQUENCE [LARGE SCALE GENOMIC DNA]</scope>
    <source>
        <strain evidence="2">D-401</strain>
    </source>
</reference>
<keyword evidence="2" id="KW-1185">Reference proteome</keyword>
<dbReference type="RefSeq" id="WP_062149472.1">
    <property type="nucleotide sequence ID" value="NZ_CP012373.2"/>
</dbReference>
<keyword evidence="1" id="KW-0808">Transferase</keyword>
<accession>A0A2N9YAT1</accession>
<dbReference type="GO" id="GO:0008168">
    <property type="term" value="F:methyltransferase activity"/>
    <property type="evidence" value="ECO:0007669"/>
    <property type="project" value="UniProtKB-KW"/>
</dbReference>
<dbReference type="Gene3D" id="3.40.50.150">
    <property type="entry name" value="Vaccinia Virus protein VP39"/>
    <property type="match status" value="1"/>
</dbReference>